<dbReference type="InterPro" id="IPR019492">
    <property type="entry name" value="Cyclo-malto-dextrinase_C"/>
</dbReference>
<keyword evidence="2 5" id="KW-0326">Glycosidase</keyword>
<dbReference type="SUPFAM" id="SSF51011">
    <property type="entry name" value="Glycosyl hydrolase domain"/>
    <property type="match status" value="1"/>
</dbReference>
<sequence length="666" mass="76276">MIRQKLTLLFLLIPTLLSAQQPSIFDDDPMQHLPLGMEYSKYVIREPTGLPVVKQRVEPLHWWTNMVNPRLEVLIYDRKVAEFSEVKVEYPGVSVEYVRRLENPNYLFVGLYIAPGTSPGFFDLTLASRVRALSSQTVRESNSQGVGATKTVRYELKAHPRDGWKERESLSSKDLIYLIMPDRFANGDPANDKVYGMTDTLVNRKKFLFRHGGDLQGIIDKLDYLEELGVTALWLNPVLENDQPYASYHGYAVSDHYRIDRRFGNNEKYRELVMEAHERGIKIVMDVIFNHVGDQHWQIRDLPSKDWIHQWPEYTQTTYRAPTIFDPNGSEYDRKRMTDGWFDRHMPDLNQQNPHLAKYLIQNSIWWTLYSGQDAFRIDTYAYPDTEFMAEWNRRLLAEVPHLGIFGETWVHGPGVQAWFVGGSQLKQTVNTHLPGVTDFQVYYALNEALSKDPGWTEGVNRLYYTMAQDYLYPNPQRNVTFLDNHDISRVFTSVGEDMTKMKSALSLLLTIRGIPMIYYGTELGFTGAGGAFGEAGRVDFPGGFAGDQRNLFSQADRNSTEQKLHGFVKRLANFRKSSLALTSGKTIQYVPQDGVYTFFRQQGNELVMVIFNGNSEARTVTDLSPFQQQLGGLTRGFDLTRNAEVSLKGIELAGKETRVISLVSQ</sequence>
<dbReference type="OrthoDB" id="9805159at2"/>
<dbReference type="Gene3D" id="3.20.20.80">
    <property type="entry name" value="Glycosidases"/>
    <property type="match status" value="1"/>
</dbReference>
<organism evidence="5 6">
    <name type="scientific">Neolewinella agarilytica</name>
    <dbReference type="NCBI Taxonomy" id="478744"/>
    <lineage>
        <taxon>Bacteria</taxon>
        <taxon>Pseudomonadati</taxon>
        <taxon>Bacteroidota</taxon>
        <taxon>Saprospiria</taxon>
        <taxon>Saprospirales</taxon>
        <taxon>Lewinellaceae</taxon>
        <taxon>Neolewinella</taxon>
    </lineage>
</organism>
<dbReference type="InParanoid" id="A0A1H8YUN5"/>
<dbReference type="CDD" id="cd11340">
    <property type="entry name" value="AmyAc_bac_CMD_like_3"/>
    <property type="match status" value="1"/>
</dbReference>
<dbReference type="Pfam" id="PF10438">
    <property type="entry name" value="Cyc-maltodext_C"/>
    <property type="match status" value="1"/>
</dbReference>
<protein>
    <submittedName>
        <fullName evidence="5">Glycosidase</fullName>
    </submittedName>
</protein>
<evidence type="ECO:0000259" key="4">
    <source>
        <dbReference type="SMART" id="SM00642"/>
    </source>
</evidence>
<gene>
    <name evidence="5" type="ORF">SAMN05444359_1018</name>
</gene>
<feature type="signal peptide" evidence="3">
    <location>
        <begin position="1"/>
        <end position="19"/>
    </location>
</feature>
<keyword evidence="1" id="KW-0378">Hydrolase</keyword>
<dbReference type="SUPFAM" id="SSF81296">
    <property type="entry name" value="E set domains"/>
    <property type="match status" value="1"/>
</dbReference>
<dbReference type="InterPro" id="IPR013783">
    <property type="entry name" value="Ig-like_fold"/>
</dbReference>
<dbReference type="Proteomes" id="UP000199021">
    <property type="component" value="Unassembled WGS sequence"/>
</dbReference>
<dbReference type="AlphaFoldDB" id="A0A1H8YUN5"/>
<evidence type="ECO:0000313" key="6">
    <source>
        <dbReference type="Proteomes" id="UP000199021"/>
    </source>
</evidence>
<dbReference type="Gene3D" id="2.60.40.10">
    <property type="entry name" value="Immunoglobulins"/>
    <property type="match status" value="1"/>
</dbReference>
<dbReference type="GO" id="GO:0005975">
    <property type="term" value="P:carbohydrate metabolic process"/>
    <property type="evidence" value="ECO:0007669"/>
    <property type="project" value="InterPro"/>
</dbReference>
<dbReference type="STRING" id="478744.SAMN05444359_1018"/>
<reference evidence="6" key="1">
    <citation type="submission" date="2016-10" db="EMBL/GenBank/DDBJ databases">
        <authorList>
            <person name="Varghese N."/>
            <person name="Submissions S."/>
        </authorList>
    </citation>
    <scope>NUCLEOTIDE SEQUENCE [LARGE SCALE GENOMIC DNA]</scope>
    <source>
        <strain evidence="6">DSM 24740</strain>
    </source>
</reference>
<evidence type="ECO:0000256" key="1">
    <source>
        <dbReference type="ARBA" id="ARBA00022801"/>
    </source>
</evidence>
<dbReference type="InterPro" id="IPR013780">
    <property type="entry name" value="Glyco_hydro_b"/>
</dbReference>
<dbReference type="PANTHER" id="PTHR10357:SF210">
    <property type="entry name" value="MALTODEXTRIN GLUCOSIDASE"/>
    <property type="match status" value="1"/>
</dbReference>
<dbReference type="RefSeq" id="WP_090164766.1">
    <property type="nucleotide sequence ID" value="NZ_FOFB01000001.1"/>
</dbReference>
<dbReference type="SMART" id="SM00642">
    <property type="entry name" value="Aamy"/>
    <property type="match status" value="1"/>
</dbReference>
<evidence type="ECO:0000256" key="3">
    <source>
        <dbReference type="SAM" id="SignalP"/>
    </source>
</evidence>
<dbReference type="Gene3D" id="2.60.40.1180">
    <property type="entry name" value="Golgi alpha-mannosidase II"/>
    <property type="match status" value="1"/>
</dbReference>
<dbReference type="EMBL" id="FOFB01000001">
    <property type="protein sequence ID" value="SEP55856.1"/>
    <property type="molecule type" value="Genomic_DNA"/>
</dbReference>
<name>A0A1H8YUN5_9BACT</name>
<dbReference type="Pfam" id="PF00128">
    <property type="entry name" value="Alpha-amylase"/>
    <property type="match status" value="1"/>
</dbReference>
<evidence type="ECO:0000256" key="2">
    <source>
        <dbReference type="ARBA" id="ARBA00023295"/>
    </source>
</evidence>
<dbReference type="InterPro" id="IPR017853">
    <property type="entry name" value="GH"/>
</dbReference>
<dbReference type="PANTHER" id="PTHR10357">
    <property type="entry name" value="ALPHA-AMYLASE FAMILY MEMBER"/>
    <property type="match status" value="1"/>
</dbReference>
<accession>A0A1H8YUN5</accession>
<feature type="chain" id="PRO_5011474646" evidence="3">
    <location>
        <begin position="20"/>
        <end position="666"/>
    </location>
</feature>
<dbReference type="FunCoup" id="A0A1H8YUN5">
    <property type="interactions" value="79"/>
</dbReference>
<dbReference type="SUPFAM" id="SSF51445">
    <property type="entry name" value="(Trans)glycosidases"/>
    <property type="match status" value="1"/>
</dbReference>
<keyword evidence="6" id="KW-1185">Reference proteome</keyword>
<proteinExistence type="predicted"/>
<dbReference type="InterPro" id="IPR015171">
    <property type="entry name" value="Cyc-maltodext_N"/>
</dbReference>
<evidence type="ECO:0000313" key="5">
    <source>
        <dbReference type="EMBL" id="SEP55856.1"/>
    </source>
</evidence>
<keyword evidence="3" id="KW-0732">Signal</keyword>
<feature type="domain" description="Glycosyl hydrolase family 13 catalytic" evidence="4">
    <location>
        <begin position="178"/>
        <end position="576"/>
    </location>
</feature>
<dbReference type="InterPro" id="IPR006047">
    <property type="entry name" value="GH13_cat_dom"/>
</dbReference>
<dbReference type="GO" id="GO:0016798">
    <property type="term" value="F:hydrolase activity, acting on glycosyl bonds"/>
    <property type="evidence" value="ECO:0007669"/>
    <property type="project" value="UniProtKB-KW"/>
</dbReference>
<dbReference type="InterPro" id="IPR014756">
    <property type="entry name" value="Ig_E-set"/>
</dbReference>
<dbReference type="Pfam" id="PF09087">
    <property type="entry name" value="Cyc-maltodext_N"/>
    <property type="match status" value="1"/>
</dbReference>